<dbReference type="Gene3D" id="3.40.50.300">
    <property type="entry name" value="P-loop containing nucleotide triphosphate hydrolases"/>
    <property type="match status" value="1"/>
</dbReference>
<accession>A0A7W7CGT4</accession>
<evidence type="ECO:0000313" key="6">
    <source>
        <dbReference type="Proteomes" id="UP000533598"/>
    </source>
</evidence>
<dbReference type="EMBL" id="JACHMH010000001">
    <property type="protein sequence ID" value="MBB4679546.1"/>
    <property type="molecule type" value="Genomic_DNA"/>
</dbReference>
<dbReference type="InterPro" id="IPR003593">
    <property type="entry name" value="AAA+_ATPase"/>
</dbReference>
<dbReference type="Proteomes" id="UP000533598">
    <property type="component" value="Unassembled WGS sequence"/>
</dbReference>
<evidence type="ECO:0000256" key="1">
    <source>
        <dbReference type="ARBA" id="ARBA00022448"/>
    </source>
</evidence>
<dbReference type="InterPro" id="IPR003439">
    <property type="entry name" value="ABC_transporter-like_ATP-bd"/>
</dbReference>
<evidence type="ECO:0000256" key="2">
    <source>
        <dbReference type="ARBA" id="ARBA00022741"/>
    </source>
</evidence>
<keyword evidence="1" id="KW-0813">Transport</keyword>
<dbReference type="InterPro" id="IPR027417">
    <property type="entry name" value="P-loop_NTPase"/>
</dbReference>
<dbReference type="Pfam" id="PF00005">
    <property type="entry name" value="ABC_tran"/>
    <property type="match status" value="1"/>
</dbReference>
<dbReference type="FunFam" id="3.40.50.300:FF:000134">
    <property type="entry name" value="Iron-enterobactin ABC transporter ATP-binding protein"/>
    <property type="match status" value="1"/>
</dbReference>
<keyword evidence="6" id="KW-1185">Reference proteome</keyword>
<dbReference type="PANTHER" id="PTHR42794">
    <property type="entry name" value="HEMIN IMPORT ATP-BINDING PROTEIN HMUV"/>
    <property type="match status" value="1"/>
</dbReference>
<gene>
    <name evidence="5" type="ORF">HNR67_005664</name>
</gene>
<name>A0A7W7CGT4_9PSEU</name>
<dbReference type="AlphaFoldDB" id="A0A7W7CGT4"/>
<feature type="domain" description="ABC transporter" evidence="4">
    <location>
        <begin position="1"/>
        <end position="231"/>
    </location>
</feature>
<dbReference type="PANTHER" id="PTHR42794:SF2">
    <property type="entry name" value="ABC TRANSPORTER ATP-BINDING PROTEIN"/>
    <property type="match status" value="1"/>
</dbReference>
<dbReference type="PROSITE" id="PS50893">
    <property type="entry name" value="ABC_TRANSPORTER_2"/>
    <property type="match status" value="1"/>
</dbReference>
<proteinExistence type="predicted"/>
<evidence type="ECO:0000313" key="5">
    <source>
        <dbReference type="EMBL" id="MBB4679546.1"/>
    </source>
</evidence>
<dbReference type="SUPFAM" id="SSF52540">
    <property type="entry name" value="P-loop containing nucleoside triphosphate hydrolases"/>
    <property type="match status" value="1"/>
</dbReference>
<dbReference type="GO" id="GO:0005524">
    <property type="term" value="F:ATP binding"/>
    <property type="evidence" value="ECO:0007669"/>
    <property type="project" value="UniProtKB-KW"/>
</dbReference>
<organism evidence="5 6">
    <name type="scientific">Crossiella cryophila</name>
    <dbReference type="NCBI Taxonomy" id="43355"/>
    <lineage>
        <taxon>Bacteria</taxon>
        <taxon>Bacillati</taxon>
        <taxon>Actinomycetota</taxon>
        <taxon>Actinomycetes</taxon>
        <taxon>Pseudonocardiales</taxon>
        <taxon>Pseudonocardiaceae</taxon>
        <taxon>Crossiella</taxon>
    </lineage>
</organism>
<protein>
    <submittedName>
        <fullName evidence="5">Iron complex transport system ATP-binding protein</fullName>
    </submittedName>
</protein>
<keyword evidence="2" id="KW-0547">Nucleotide-binding</keyword>
<keyword evidence="3 5" id="KW-0067">ATP-binding</keyword>
<dbReference type="RefSeq" id="WP_312988236.1">
    <property type="nucleotide sequence ID" value="NZ_BAAAUI010000001.1"/>
</dbReference>
<dbReference type="GO" id="GO:0016887">
    <property type="term" value="F:ATP hydrolysis activity"/>
    <property type="evidence" value="ECO:0007669"/>
    <property type="project" value="InterPro"/>
</dbReference>
<sequence>MHSVSWSVPGKSIVDNVDFTVHSGRTVGLIGPNGSGKSSLLRCVAGLRKPTAGVIRFDGNDIDGWTPRKIAQHLAFVEQAGDTDSDLRVAEVVALGRTPFRPGWRAPGGNDHAIVEAALERLDLTELRDRHWQTLSGGERQRAHIARALAQQPWAILLDEPTNHLDIRHQLELLDLLARTEQTVLVALHDLSLAARFCDRLVLLHQGELVATGAPGEVLTARLLREVFEVDAEVGQDSAGNLAVVYRGTAERVSPVGVAPAGPGGTPR</sequence>
<evidence type="ECO:0000256" key="3">
    <source>
        <dbReference type="ARBA" id="ARBA00022840"/>
    </source>
</evidence>
<comment type="caution">
    <text evidence="5">The sequence shown here is derived from an EMBL/GenBank/DDBJ whole genome shotgun (WGS) entry which is preliminary data.</text>
</comment>
<evidence type="ECO:0000259" key="4">
    <source>
        <dbReference type="PROSITE" id="PS50893"/>
    </source>
</evidence>
<dbReference type="SMART" id="SM00382">
    <property type="entry name" value="AAA"/>
    <property type="match status" value="1"/>
</dbReference>
<reference evidence="5 6" key="1">
    <citation type="submission" date="2020-08" db="EMBL/GenBank/DDBJ databases">
        <title>Sequencing the genomes of 1000 actinobacteria strains.</title>
        <authorList>
            <person name="Klenk H.-P."/>
        </authorList>
    </citation>
    <scope>NUCLEOTIDE SEQUENCE [LARGE SCALE GENOMIC DNA]</scope>
    <source>
        <strain evidence="5 6">DSM 44230</strain>
    </source>
</reference>
<dbReference type="CDD" id="cd03214">
    <property type="entry name" value="ABC_Iron-Siderophores_B12_Hemin"/>
    <property type="match status" value="1"/>
</dbReference>